<evidence type="ECO:0000256" key="1">
    <source>
        <dbReference type="ARBA" id="ARBA00001946"/>
    </source>
</evidence>
<dbReference type="Proteomes" id="UP001167919">
    <property type="component" value="Unassembled WGS sequence"/>
</dbReference>
<evidence type="ECO:0000256" key="9">
    <source>
        <dbReference type="HAMAP-Rule" id="MF_01471"/>
    </source>
</evidence>
<dbReference type="SUPFAM" id="SSF143430">
    <property type="entry name" value="TTP0101/SSO1404-like"/>
    <property type="match status" value="1"/>
</dbReference>
<name>A0AAJ1R9Y2_9LACO</name>
<dbReference type="RefSeq" id="WP_128684873.1">
    <property type="nucleotide sequence ID" value="NZ_CP029684.2"/>
</dbReference>
<reference evidence="10" key="2">
    <citation type="submission" date="2019-01" db="EMBL/GenBank/DDBJ databases">
        <title>Oenococcus sicerae UCMA17102.</title>
        <authorList>
            <person name="Cousin F.J."/>
            <person name="Le Guellec R."/>
            <person name="Cretenet M."/>
        </authorList>
    </citation>
    <scope>NUCLEOTIDE SEQUENCE</scope>
    <source>
        <strain evidence="10">UCMA17102</strain>
    </source>
</reference>
<dbReference type="EC" id="3.1.-.-" evidence="9"/>
<evidence type="ECO:0000256" key="5">
    <source>
        <dbReference type="ARBA" id="ARBA00022759"/>
    </source>
</evidence>
<gene>
    <name evidence="9 10" type="primary">cas2</name>
    <name evidence="11" type="ORF">DLJ48_00280</name>
    <name evidence="10" type="ORF">EVC35_02770</name>
</gene>
<evidence type="ECO:0000313" key="12">
    <source>
        <dbReference type="Proteomes" id="UP000286907"/>
    </source>
</evidence>
<keyword evidence="6 9" id="KW-0378">Hydrolase</keyword>
<dbReference type="HAMAP" id="MF_01471">
    <property type="entry name" value="Cas2"/>
    <property type="match status" value="1"/>
</dbReference>
<comment type="similarity">
    <text evidence="2 9">Belongs to the CRISPR-associated endoribonuclease Cas2 protein family.</text>
</comment>
<keyword evidence="4 9" id="KW-0479">Metal-binding</keyword>
<organism evidence="10 13">
    <name type="scientific">Oenococcus sicerae</name>
    <dbReference type="NCBI Taxonomy" id="2203724"/>
    <lineage>
        <taxon>Bacteria</taxon>
        <taxon>Bacillati</taxon>
        <taxon>Bacillota</taxon>
        <taxon>Bacilli</taxon>
        <taxon>Lactobacillales</taxon>
        <taxon>Lactobacillaceae</taxon>
        <taxon>Oenococcus</taxon>
    </lineage>
</organism>
<evidence type="ECO:0000256" key="8">
    <source>
        <dbReference type="ARBA" id="ARBA00023118"/>
    </source>
</evidence>
<dbReference type="InterPro" id="IPR021127">
    <property type="entry name" value="CRISPR_associated_Cas2"/>
</dbReference>
<evidence type="ECO:0000256" key="3">
    <source>
        <dbReference type="ARBA" id="ARBA00022722"/>
    </source>
</evidence>
<dbReference type="InterPro" id="IPR019199">
    <property type="entry name" value="Virulence_VapD/CRISPR_Cas2"/>
</dbReference>
<evidence type="ECO:0000313" key="11">
    <source>
        <dbReference type="EMBL" id="QAS69080.1"/>
    </source>
</evidence>
<dbReference type="Proteomes" id="UP000286907">
    <property type="component" value="Chromosome"/>
</dbReference>
<proteinExistence type="inferred from homology"/>
<reference evidence="11 12" key="1">
    <citation type="journal article" date="2019" name="Syst. Appl. Microbiol.">
        <title>Oenococcus sicerae sp. nov., isolated from French cider.</title>
        <authorList>
            <person name="Cousin F.J."/>
            <person name="Le Guellec R."/>
            <person name="Chagnot C."/>
            <person name="Goux D."/>
            <person name="Dalmasso M."/>
            <person name="Laplace J.M."/>
            <person name="Cretenet M."/>
        </authorList>
    </citation>
    <scope>NUCLEOTIDE SEQUENCE [LARGE SCALE GENOMIC DNA]</scope>
    <source>
        <strain evidence="11 12">UCMA 15228</strain>
    </source>
</reference>
<dbReference type="Pfam" id="PF09827">
    <property type="entry name" value="CRISPR_Cas2"/>
    <property type="match status" value="1"/>
</dbReference>
<keyword evidence="5 9" id="KW-0255">Endonuclease</keyword>
<accession>A0AAJ1R9Y2</accession>
<comment type="cofactor">
    <cofactor evidence="1 9">
        <name>Mg(2+)</name>
        <dbReference type="ChEBI" id="CHEBI:18420"/>
    </cofactor>
</comment>
<keyword evidence="8 9" id="KW-0051">Antiviral defense</keyword>
<protein>
    <recommendedName>
        <fullName evidence="9">CRISPR-associated endoribonuclease Cas2</fullName>
        <ecNumber evidence="9">3.1.-.-</ecNumber>
    </recommendedName>
</protein>
<evidence type="ECO:0000256" key="6">
    <source>
        <dbReference type="ARBA" id="ARBA00022801"/>
    </source>
</evidence>
<sequence>MRYRVVRLMLFFDLPTLTSNDRRNYRQFRKELIKEGFLMIQESVYVRIVTNKLTAEFMEKRLSSIAPEEGIIQTLIVTEKQYASMKFLAGEQIDDVRNSDDKVVVI</sequence>
<dbReference type="GO" id="GO:0043571">
    <property type="term" value="P:maintenance of CRISPR repeat elements"/>
    <property type="evidence" value="ECO:0007669"/>
    <property type="project" value="UniProtKB-UniRule"/>
</dbReference>
<dbReference type="GO" id="GO:0046872">
    <property type="term" value="F:metal ion binding"/>
    <property type="evidence" value="ECO:0007669"/>
    <property type="project" value="UniProtKB-UniRule"/>
</dbReference>
<keyword evidence="12" id="KW-1185">Reference proteome</keyword>
<keyword evidence="7 9" id="KW-0460">Magnesium</keyword>
<evidence type="ECO:0000256" key="7">
    <source>
        <dbReference type="ARBA" id="ARBA00022842"/>
    </source>
</evidence>
<dbReference type="EMBL" id="SDWY01000001">
    <property type="protein sequence ID" value="MDN6899930.1"/>
    <property type="molecule type" value="Genomic_DNA"/>
</dbReference>
<feature type="binding site" evidence="9">
    <location>
        <position position="13"/>
    </location>
    <ligand>
        <name>Mg(2+)</name>
        <dbReference type="ChEBI" id="CHEBI:18420"/>
        <note>catalytic</note>
    </ligand>
</feature>
<evidence type="ECO:0000256" key="4">
    <source>
        <dbReference type="ARBA" id="ARBA00022723"/>
    </source>
</evidence>
<reference evidence="11" key="3">
    <citation type="submission" date="2020-01" db="EMBL/GenBank/DDBJ databases">
        <authorList>
            <person name="Cousin F.J."/>
            <person name="Le Guellec R."/>
            <person name="Cretenet M."/>
        </authorList>
    </citation>
    <scope>NUCLEOTIDE SEQUENCE</scope>
    <source>
        <strain evidence="11">UCMA 15228</strain>
    </source>
</reference>
<evidence type="ECO:0000256" key="2">
    <source>
        <dbReference type="ARBA" id="ARBA00009959"/>
    </source>
</evidence>
<dbReference type="AlphaFoldDB" id="A0AAJ1R9Y2"/>
<comment type="subunit">
    <text evidence="9">Homodimer, forms a heterotetramer with a Cas1 homodimer.</text>
</comment>
<dbReference type="GO" id="GO:0004521">
    <property type="term" value="F:RNA endonuclease activity"/>
    <property type="evidence" value="ECO:0007669"/>
    <property type="project" value="InterPro"/>
</dbReference>
<dbReference type="EMBL" id="CP029684">
    <property type="protein sequence ID" value="QAS69080.1"/>
    <property type="molecule type" value="Genomic_DNA"/>
</dbReference>
<dbReference type="GO" id="GO:0016787">
    <property type="term" value="F:hydrolase activity"/>
    <property type="evidence" value="ECO:0007669"/>
    <property type="project" value="UniProtKB-KW"/>
</dbReference>
<comment type="function">
    <text evidence="9">CRISPR (clustered regularly interspaced short palindromic repeat), is an adaptive immune system that provides protection against mobile genetic elements (viruses, transposable elements and conjugative plasmids). CRISPR clusters contain sequences complementary to antecedent mobile elements and target invading nucleic acids. CRISPR clusters are transcribed and processed into CRISPR RNA (crRNA). Functions as a ssRNA-specific endoribonuclease. Involved in the integration of spacer DNA into the CRISPR cassette.</text>
</comment>
<keyword evidence="3 9" id="KW-0540">Nuclease</keyword>
<dbReference type="GO" id="GO:0051607">
    <property type="term" value="P:defense response to virus"/>
    <property type="evidence" value="ECO:0007669"/>
    <property type="project" value="UniProtKB-UniRule"/>
</dbReference>
<evidence type="ECO:0000313" key="13">
    <source>
        <dbReference type="Proteomes" id="UP001167919"/>
    </source>
</evidence>
<evidence type="ECO:0000313" key="10">
    <source>
        <dbReference type="EMBL" id="MDN6899930.1"/>
    </source>
</evidence>
<dbReference type="NCBIfam" id="TIGR01573">
    <property type="entry name" value="cas2"/>
    <property type="match status" value="1"/>
</dbReference>